<sequence>MYNIGNSYNNNSNNSNSNNNTNNNNGNSRKRSSPPLFINNNSNNYISPPSPLSPKQTNNFLFNNGGFNSFQNPQQSSQQPQQQLLFTSPIPTRPQNLYQYIDENELNTGYTTNNIGNHNMITTTTTTTSSPNTDNKKKVKKQINFKLDNLHDDSEQEDSDDDIDDDDDDDNDDENGKQDEDKDIEEDKEYHETNTDFGLLSVASKEDLMVCLSVLKKEMGQFKNLSHNLLSRLQILENGIGQEKMIRLLNNNNSNNNYMNGSSDSSNSSGSSGHSRNNSDHDNMIDGYYSTIIRNGNNSLLTQQQQYNQDVAMISTFLVEVQKIVEKQRQYDSLLAQREKYWDIELNKITMAVLNKLGQNSSSPISTNDLPNSPYFVNNNINSNNNNNNANNSNSNNNNNNDFSNFNDDGFYNSNNSCNSEDFDSFTALNNINNSIIRNQSSNSLNLKDNPEETNFNSLKSKTNNIFKRFYIGLFGTKKTITFWKKVAIIAIIVIVWPLIANFTYKFIVYLINKRRLSKLTKVQPLVGNSSSTATTIGKSLRPIKSSSPSSSSNLLLPSSINSGNALKKIKSSLMKKNSDGGIGNTVSSVASNIGSSGSEIGAPDIVKAFIQGVSTGDGGSNDNLTNNTLSTITNTLGNLNTVANSSIAPSIGSSLIGSSSSISPSSLSSSSAASNLISNFTPSALSQLNLPGSSSTTSSSSSNPVSFIANNFISDSSRSRSPSSTSNTNSSDSENGMLKLVRNLLSHR</sequence>
<evidence type="ECO:0000256" key="2">
    <source>
        <dbReference type="SAM" id="Phobius"/>
    </source>
</evidence>
<evidence type="ECO:0000313" key="3">
    <source>
        <dbReference type="EMBL" id="KAK5583935.1"/>
    </source>
</evidence>
<proteinExistence type="predicted"/>
<feature type="compositionally biased region" description="Low complexity" evidence="1">
    <location>
        <begin position="378"/>
        <end position="406"/>
    </location>
</feature>
<evidence type="ECO:0000256" key="1">
    <source>
        <dbReference type="SAM" id="MobiDB-lite"/>
    </source>
</evidence>
<reference evidence="3 4" key="1">
    <citation type="submission" date="2023-11" db="EMBL/GenBank/DDBJ databases">
        <title>Dfirmibasis_genome.</title>
        <authorList>
            <person name="Edelbroek B."/>
            <person name="Kjellin J."/>
            <person name="Jerlstrom-Hultqvist J."/>
            <person name="Soderbom F."/>
        </authorList>
    </citation>
    <scope>NUCLEOTIDE SEQUENCE [LARGE SCALE GENOMIC DNA]</scope>
    <source>
        <strain evidence="3 4">TNS-C-14</strain>
    </source>
</reference>
<feature type="region of interest" description="Disordered" evidence="1">
    <location>
        <begin position="716"/>
        <end position="738"/>
    </location>
</feature>
<accession>A0AAN7UCT8</accession>
<name>A0AAN7UCT8_9MYCE</name>
<feature type="compositionally biased region" description="Acidic residues" evidence="1">
    <location>
        <begin position="154"/>
        <end position="173"/>
    </location>
</feature>
<keyword evidence="4" id="KW-1185">Reference proteome</keyword>
<dbReference type="EMBL" id="JAVFKY010000001">
    <property type="protein sequence ID" value="KAK5583935.1"/>
    <property type="molecule type" value="Genomic_DNA"/>
</dbReference>
<dbReference type="AlphaFoldDB" id="A0AAN7UCT8"/>
<keyword evidence="2" id="KW-1133">Transmembrane helix</keyword>
<feature type="region of interest" description="Disordered" evidence="1">
    <location>
        <begin position="145"/>
        <end position="192"/>
    </location>
</feature>
<organism evidence="3 4">
    <name type="scientific">Dictyostelium firmibasis</name>
    <dbReference type="NCBI Taxonomy" id="79012"/>
    <lineage>
        <taxon>Eukaryota</taxon>
        <taxon>Amoebozoa</taxon>
        <taxon>Evosea</taxon>
        <taxon>Eumycetozoa</taxon>
        <taxon>Dictyostelia</taxon>
        <taxon>Dictyosteliales</taxon>
        <taxon>Dictyosteliaceae</taxon>
        <taxon>Dictyostelium</taxon>
    </lineage>
</organism>
<keyword evidence="2" id="KW-0472">Membrane</keyword>
<feature type="compositionally biased region" description="Low complexity" evidence="1">
    <location>
        <begin position="251"/>
        <end position="276"/>
    </location>
</feature>
<feature type="transmembrane region" description="Helical" evidence="2">
    <location>
        <begin position="487"/>
        <end position="512"/>
    </location>
</feature>
<keyword evidence="2" id="KW-0812">Transmembrane</keyword>
<feature type="compositionally biased region" description="Low complexity" evidence="1">
    <location>
        <begin position="716"/>
        <end position="734"/>
    </location>
</feature>
<dbReference type="Proteomes" id="UP001344447">
    <property type="component" value="Unassembled WGS sequence"/>
</dbReference>
<feature type="region of interest" description="Disordered" evidence="1">
    <location>
        <begin position="376"/>
        <end position="406"/>
    </location>
</feature>
<feature type="region of interest" description="Disordered" evidence="1">
    <location>
        <begin position="1"/>
        <end position="82"/>
    </location>
</feature>
<gene>
    <name evidence="3" type="ORF">RB653_005540</name>
</gene>
<evidence type="ECO:0000313" key="4">
    <source>
        <dbReference type="Proteomes" id="UP001344447"/>
    </source>
</evidence>
<protein>
    <submittedName>
        <fullName evidence="3">Uncharacterized protein</fullName>
    </submittedName>
</protein>
<feature type="region of interest" description="Disordered" evidence="1">
    <location>
        <begin position="251"/>
        <end position="281"/>
    </location>
</feature>
<comment type="caution">
    <text evidence="3">The sequence shown here is derived from an EMBL/GenBank/DDBJ whole genome shotgun (WGS) entry which is preliminary data.</text>
</comment>